<feature type="transmembrane region" description="Helical" evidence="7">
    <location>
        <begin position="33"/>
        <end position="53"/>
    </location>
</feature>
<feature type="transmembrane region" description="Helical" evidence="7">
    <location>
        <begin position="277"/>
        <end position="296"/>
    </location>
</feature>
<dbReference type="EMBL" id="BNEK01000005">
    <property type="protein sequence ID" value="GHJ33769.1"/>
    <property type="molecule type" value="Genomic_DNA"/>
</dbReference>
<feature type="domain" description="EamA" evidence="8">
    <location>
        <begin position="190"/>
        <end position="318"/>
    </location>
</feature>
<feature type="transmembrane region" description="Helical" evidence="7">
    <location>
        <begin position="128"/>
        <end position="152"/>
    </location>
</feature>
<dbReference type="Pfam" id="PF00892">
    <property type="entry name" value="EamA"/>
    <property type="match status" value="2"/>
</dbReference>
<feature type="transmembrane region" description="Helical" evidence="7">
    <location>
        <begin position="219"/>
        <end position="240"/>
    </location>
</feature>
<dbReference type="PANTHER" id="PTHR32322">
    <property type="entry name" value="INNER MEMBRANE TRANSPORTER"/>
    <property type="match status" value="1"/>
</dbReference>
<protein>
    <submittedName>
        <fullName evidence="9">Membrane protein</fullName>
    </submittedName>
</protein>
<dbReference type="InterPro" id="IPR000620">
    <property type="entry name" value="EamA_dom"/>
</dbReference>
<feature type="transmembrane region" description="Helical" evidence="7">
    <location>
        <begin position="302"/>
        <end position="320"/>
    </location>
</feature>
<dbReference type="InterPro" id="IPR050638">
    <property type="entry name" value="AA-Vitamin_Transporters"/>
</dbReference>
<dbReference type="PANTHER" id="PTHR32322:SF2">
    <property type="entry name" value="EAMA DOMAIN-CONTAINING PROTEIN"/>
    <property type="match status" value="1"/>
</dbReference>
<evidence type="ECO:0000313" key="10">
    <source>
        <dbReference type="Proteomes" id="UP001054854"/>
    </source>
</evidence>
<evidence type="ECO:0000256" key="1">
    <source>
        <dbReference type="ARBA" id="ARBA00004141"/>
    </source>
</evidence>
<comment type="subcellular location">
    <subcellularLocation>
        <location evidence="1">Membrane</location>
        <topology evidence="1">Multi-pass membrane protein</topology>
    </subcellularLocation>
</comment>
<feature type="domain" description="EamA" evidence="8">
    <location>
        <begin position="35"/>
        <end position="173"/>
    </location>
</feature>
<comment type="similarity">
    <text evidence="2">Belongs to the EamA transporter family.</text>
</comment>
<keyword evidence="4 7" id="KW-1133">Transmembrane helix</keyword>
<evidence type="ECO:0000313" key="9">
    <source>
        <dbReference type="EMBL" id="GHJ33769.1"/>
    </source>
</evidence>
<feature type="transmembrane region" description="Helical" evidence="7">
    <location>
        <begin position="189"/>
        <end position="207"/>
    </location>
</feature>
<accession>A0ABQ3UDT9</accession>
<evidence type="ECO:0000259" key="8">
    <source>
        <dbReference type="Pfam" id="PF00892"/>
    </source>
</evidence>
<keyword evidence="10" id="KW-1185">Reference proteome</keyword>
<keyword evidence="3 7" id="KW-0812">Transmembrane</keyword>
<evidence type="ECO:0000256" key="4">
    <source>
        <dbReference type="ARBA" id="ARBA00022989"/>
    </source>
</evidence>
<reference evidence="9" key="1">
    <citation type="submission" date="2024-05" db="EMBL/GenBank/DDBJ databases">
        <title>Whole genome shotgun sequence of Streptomyces hygroscopicus NBRC 113678.</title>
        <authorList>
            <person name="Komaki H."/>
            <person name="Tamura T."/>
        </authorList>
    </citation>
    <scope>NUCLEOTIDE SEQUENCE</scope>
    <source>
        <strain evidence="9">N11-34</strain>
    </source>
</reference>
<name>A0ABQ3UDT9_STRHY</name>
<comment type="caution">
    <text evidence="9">The sequence shown here is derived from an EMBL/GenBank/DDBJ whole genome shotgun (WGS) entry which is preliminary data.</text>
</comment>
<sequence length="330" mass="34118">MTRPEQSENVSSGTGVAVADAPAPERVSPRRRFLSAVAFACGGIGFWGTNALAGSSALRRLDLGIVLTLQFASATLALTVIVLVRNVRARPGRARPAEPMTRSDRLHGGVLGLIGFCGTQTMQYTGFAAAPIVEANIIAYAWPMFAAIWLAITSPRRQTIIGVFFSFVGFLGVAMMTAGQHSGSGGGSLLGDAAALASALCMAYYTLASWQARASAVHVMLVGGVAGTVLALGIAFATHADWEPSTAWLAMVYVGIGPSAAGFLLWSAGMARSGGSLAPLGYVTPLLSTWLLLLAGRSFSDASAAIGALLVLLCTIGVLANDRLFGARRL</sequence>
<dbReference type="InterPro" id="IPR037185">
    <property type="entry name" value="EmrE-like"/>
</dbReference>
<evidence type="ECO:0000256" key="2">
    <source>
        <dbReference type="ARBA" id="ARBA00007362"/>
    </source>
</evidence>
<proteinExistence type="inferred from homology"/>
<feature type="transmembrane region" description="Helical" evidence="7">
    <location>
        <begin position="246"/>
        <end position="265"/>
    </location>
</feature>
<dbReference type="Proteomes" id="UP001054854">
    <property type="component" value="Unassembled WGS sequence"/>
</dbReference>
<evidence type="ECO:0000256" key="7">
    <source>
        <dbReference type="SAM" id="Phobius"/>
    </source>
</evidence>
<feature type="transmembrane region" description="Helical" evidence="7">
    <location>
        <begin position="65"/>
        <end position="84"/>
    </location>
</feature>
<evidence type="ECO:0000256" key="5">
    <source>
        <dbReference type="ARBA" id="ARBA00023136"/>
    </source>
</evidence>
<feature type="transmembrane region" description="Helical" evidence="7">
    <location>
        <begin position="159"/>
        <end position="177"/>
    </location>
</feature>
<keyword evidence="5 7" id="KW-0472">Membrane</keyword>
<feature type="region of interest" description="Disordered" evidence="6">
    <location>
        <begin position="1"/>
        <end position="23"/>
    </location>
</feature>
<gene>
    <name evidence="9" type="ORF">TPA0910_82020</name>
</gene>
<evidence type="ECO:0000256" key="6">
    <source>
        <dbReference type="SAM" id="MobiDB-lite"/>
    </source>
</evidence>
<evidence type="ECO:0000256" key="3">
    <source>
        <dbReference type="ARBA" id="ARBA00022692"/>
    </source>
</evidence>
<dbReference type="SUPFAM" id="SSF103481">
    <property type="entry name" value="Multidrug resistance efflux transporter EmrE"/>
    <property type="match status" value="2"/>
</dbReference>
<feature type="transmembrane region" description="Helical" evidence="7">
    <location>
        <begin position="105"/>
        <end position="122"/>
    </location>
</feature>
<organism evidence="9 10">
    <name type="scientific">Streptomyces hygroscopicus</name>
    <dbReference type="NCBI Taxonomy" id="1912"/>
    <lineage>
        <taxon>Bacteria</taxon>
        <taxon>Bacillati</taxon>
        <taxon>Actinomycetota</taxon>
        <taxon>Actinomycetes</taxon>
        <taxon>Kitasatosporales</taxon>
        <taxon>Streptomycetaceae</taxon>
        <taxon>Streptomyces</taxon>
        <taxon>Streptomyces violaceusniger group</taxon>
    </lineage>
</organism>